<accession>A0A9P8EKB7</accession>
<comment type="caution">
    <text evidence="2">The sequence shown here is derived from an EMBL/GenBank/DDBJ whole genome shotgun (WGS) entry which is preliminary data.</text>
</comment>
<evidence type="ECO:0000313" key="3">
    <source>
        <dbReference type="Proteomes" id="UP000779574"/>
    </source>
</evidence>
<keyword evidence="1" id="KW-0732">Signal</keyword>
<feature type="signal peptide" evidence="1">
    <location>
        <begin position="1"/>
        <end position="20"/>
    </location>
</feature>
<reference evidence="2" key="1">
    <citation type="journal article" date="2021" name="J Fungi (Basel)">
        <title>Virulence traits and population genomics of the black yeast Aureobasidium melanogenum.</title>
        <authorList>
            <person name="Cernosa A."/>
            <person name="Sun X."/>
            <person name="Gostincar C."/>
            <person name="Fang C."/>
            <person name="Gunde-Cimerman N."/>
            <person name="Song Z."/>
        </authorList>
    </citation>
    <scope>NUCLEOTIDE SEQUENCE</scope>
    <source>
        <strain evidence="2">EXF-9911</strain>
    </source>
</reference>
<evidence type="ECO:0000256" key="1">
    <source>
        <dbReference type="SAM" id="SignalP"/>
    </source>
</evidence>
<sequence length="81" mass="8729">MASILLIVGFIGIVPRSMEGAQWGVGAMMLVQTFVYDMTVSPVCYSLVTETSTPHMLNPDAWNWGAKAVFFWAATGALCAV</sequence>
<organism evidence="2 3">
    <name type="scientific">Aureobasidium melanogenum</name>
    <name type="common">Aureobasidium pullulans var. melanogenum</name>
    <dbReference type="NCBI Taxonomy" id="46634"/>
    <lineage>
        <taxon>Eukaryota</taxon>
        <taxon>Fungi</taxon>
        <taxon>Dikarya</taxon>
        <taxon>Ascomycota</taxon>
        <taxon>Pezizomycotina</taxon>
        <taxon>Dothideomycetes</taxon>
        <taxon>Dothideomycetidae</taxon>
        <taxon>Dothideales</taxon>
        <taxon>Saccotheciaceae</taxon>
        <taxon>Aureobasidium</taxon>
    </lineage>
</organism>
<feature type="non-terminal residue" evidence="2">
    <location>
        <position position="1"/>
    </location>
</feature>
<name>A0A9P8EKB7_AURME</name>
<dbReference type="AlphaFoldDB" id="A0A9P8EKB7"/>
<dbReference type="OrthoDB" id="3924743at2759"/>
<gene>
    <name evidence="2" type="ORF">KCU76_g6567</name>
</gene>
<evidence type="ECO:0000313" key="2">
    <source>
        <dbReference type="EMBL" id="KAG9692620.1"/>
    </source>
</evidence>
<protein>
    <submittedName>
        <fullName evidence="2">Uncharacterized protein</fullName>
    </submittedName>
</protein>
<feature type="chain" id="PRO_5040212099" evidence="1">
    <location>
        <begin position="21"/>
        <end position="81"/>
    </location>
</feature>
<dbReference type="EMBL" id="JAHFXF010000223">
    <property type="protein sequence ID" value="KAG9692620.1"/>
    <property type="molecule type" value="Genomic_DNA"/>
</dbReference>
<reference evidence="2" key="2">
    <citation type="submission" date="2021-08" db="EMBL/GenBank/DDBJ databases">
        <authorList>
            <person name="Gostincar C."/>
            <person name="Sun X."/>
            <person name="Song Z."/>
            <person name="Gunde-Cimerman N."/>
        </authorList>
    </citation>
    <scope>NUCLEOTIDE SEQUENCE</scope>
    <source>
        <strain evidence="2">EXF-9911</strain>
    </source>
</reference>
<proteinExistence type="predicted"/>
<dbReference type="Proteomes" id="UP000779574">
    <property type="component" value="Unassembled WGS sequence"/>
</dbReference>